<reference evidence="3" key="1">
    <citation type="journal article" date="2014" name="Int. J. Syst. Evol. Microbiol.">
        <title>Complete genome sequence of Corynebacterium casei LMG S-19264T (=DSM 44701T), isolated from a smear-ripened cheese.</title>
        <authorList>
            <consortium name="US DOE Joint Genome Institute (JGI-PGF)"/>
            <person name="Walter F."/>
            <person name="Albersmeier A."/>
            <person name="Kalinowski J."/>
            <person name="Ruckert C."/>
        </authorList>
    </citation>
    <scope>NUCLEOTIDE SEQUENCE</scope>
    <source>
        <strain evidence="3">CGMCC 4.7201</strain>
    </source>
</reference>
<dbReference type="Gene3D" id="3.40.50.1820">
    <property type="entry name" value="alpha/beta hydrolase"/>
    <property type="match status" value="1"/>
</dbReference>
<dbReference type="Pfam" id="PF10503">
    <property type="entry name" value="Esterase_PHB"/>
    <property type="match status" value="1"/>
</dbReference>
<sequence>MFPGVPRDVQERVLPGPEGERRFLLYTPATLDPDRPAPLVLEFHGSGATPAEQMRYSALHRIADREGFILAAPRAAIPMRMFDSTPEGAAWNVPGVPLILDSGDDTPGPDDVAFVRRVVDAVAAERNVDRRRVYAAGFSGGGRFCSYLAYAAPDLLAAVGTVAGLRLPSALRHVRPAPLIAFHGTADPLNPYWGGAGDRWDLSVPETADLVARTMGAHPTGAPEAVSDAVSRLVYATPGGEVGLVQYTVRGGGHAWPGTPYPIHTAVLGPVTREMDAGALIWEFFTDHRAAG</sequence>
<organism evidence="3 4">
    <name type="scientific">Wenjunlia tyrosinilytica</name>
    <dbReference type="NCBI Taxonomy" id="1544741"/>
    <lineage>
        <taxon>Bacteria</taxon>
        <taxon>Bacillati</taxon>
        <taxon>Actinomycetota</taxon>
        <taxon>Actinomycetes</taxon>
        <taxon>Kitasatosporales</taxon>
        <taxon>Streptomycetaceae</taxon>
        <taxon>Wenjunlia</taxon>
    </lineage>
</organism>
<evidence type="ECO:0008006" key="5">
    <source>
        <dbReference type="Google" id="ProtNLM"/>
    </source>
</evidence>
<dbReference type="InterPro" id="IPR029058">
    <property type="entry name" value="AB_hydrolase_fold"/>
</dbReference>
<dbReference type="AlphaFoldDB" id="A0A918DVJ4"/>
<evidence type="ECO:0000313" key="3">
    <source>
        <dbReference type="EMBL" id="GGO83897.1"/>
    </source>
</evidence>
<dbReference type="InterPro" id="IPR010126">
    <property type="entry name" value="Esterase_phb"/>
</dbReference>
<dbReference type="PANTHER" id="PTHR43037">
    <property type="entry name" value="UNNAMED PRODUCT-RELATED"/>
    <property type="match status" value="1"/>
</dbReference>
<proteinExistence type="predicted"/>
<reference evidence="3" key="2">
    <citation type="submission" date="2020-09" db="EMBL/GenBank/DDBJ databases">
        <authorList>
            <person name="Sun Q."/>
            <person name="Zhou Y."/>
        </authorList>
    </citation>
    <scope>NUCLEOTIDE SEQUENCE</scope>
    <source>
        <strain evidence="3">CGMCC 4.7201</strain>
    </source>
</reference>
<dbReference type="InterPro" id="IPR050955">
    <property type="entry name" value="Plant_Biomass_Hydrol_Est"/>
</dbReference>
<dbReference type="Proteomes" id="UP000641932">
    <property type="component" value="Unassembled WGS sequence"/>
</dbReference>
<dbReference type="GO" id="GO:0016787">
    <property type="term" value="F:hydrolase activity"/>
    <property type="evidence" value="ECO:0007669"/>
    <property type="project" value="UniProtKB-KW"/>
</dbReference>
<keyword evidence="2" id="KW-0378">Hydrolase</keyword>
<dbReference type="GO" id="GO:0005576">
    <property type="term" value="C:extracellular region"/>
    <property type="evidence" value="ECO:0007669"/>
    <property type="project" value="InterPro"/>
</dbReference>
<dbReference type="PANTHER" id="PTHR43037:SF5">
    <property type="entry name" value="FERULOYL ESTERASE"/>
    <property type="match status" value="1"/>
</dbReference>
<accession>A0A918DVJ4</accession>
<dbReference type="SUPFAM" id="SSF53474">
    <property type="entry name" value="alpha/beta-Hydrolases"/>
    <property type="match status" value="1"/>
</dbReference>
<evidence type="ECO:0000256" key="1">
    <source>
        <dbReference type="ARBA" id="ARBA00022729"/>
    </source>
</evidence>
<dbReference type="EMBL" id="BMMS01000005">
    <property type="protein sequence ID" value="GGO83897.1"/>
    <property type="molecule type" value="Genomic_DNA"/>
</dbReference>
<evidence type="ECO:0000256" key="2">
    <source>
        <dbReference type="ARBA" id="ARBA00022801"/>
    </source>
</evidence>
<evidence type="ECO:0000313" key="4">
    <source>
        <dbReference type="Proteomes" id="UP000641932"/>
    </source>
</evidence>
<keyword evidence="1" id="KW-0732">Signal</keyword>
<keyword evidence="4" id="KW-1185">Reference proteome</keyword>
<comment type="caution">
    <text evidence="3">The sequence shown here is derived from an EMBL/GenBank/DDBJ whole genome shotgun (WGS) entry which is preliminary data.</text>
</comment>
<gene>
    <name evidence="3" type="ORF">GCM10012280_14120</name>
</gene>
<name>A0A918DVJ4_9ACTN</name>
<protein>
    <recommendedName>
        <fullName evidence="5">Polyhydroxybutyrate depolymerase</fullName>
    </recommendedName>
</protein>